<keyword evidence="1" id="KW-0732">Signal</keyword>
<name>Q47KX5_THEFY</name>
<reference evidence="2" key="1">
    <citation type="submission" date="2005-07" db="EMBL/GenBank/DDBJ databases">
        <title>Complete sequence of Thermobifida fusca YX.</title>
        <authorList>
            <consortium name="US DOE Joint Genome Institute"/>
            <person name="Copeland A."/>
            <person name="Lucas S."/>
            <person name="Lapidus A."/>
            <person name="Barry K."/>
            <person name="Detter J.C."/>
            <person name="Glavina T."/>
            <person name="Hammon N."/>
            <person name="Israni S."/>
            <person name="Pitluck S."/>
            <person name="Di Bartolo G."/>
            <person name="Chain P."/>
            <person name="Schmutz J."/>
            <person name="Larimer F."/>
            <person name="Land M."/>
            <person name="Lykidis A."/>
            <person name="Richardson P."/>
        </authorList>
    </citation>
    <scope>NUCLEOTIDE SEQUENCE</scope>
    <source>
        <strain evidence="2">YX</strain>
    </source>
</reference>
<sequence>MARRISEKSFVAKAAGTVVAAVSLIALTASPASAQESNHTVFEQEIIITDDYEILEVGEGKDVESVEEYVRQAMREDGINTDGLGTFTPMAIGYGYLSNGTLRVDAIDCRVASVDYFKNYGNTITARFGVRQSGESDQWSSYMNVPPGGRAGATFRIRSYFTYGGPPISGLMQVTGSSTTYTTERVSCM</sequence>
<dbReference type="RefSeq" id="WP_011293287.1">
    <property type="nucleotide sequence ID" value="NC_007333.1"/>
</dbReference>
<dbReference type="HOGENOM" id="CLU_1433858_0_0_11"/>
<accession>Q47KX5</accession>
<proteinExistence type="predicted"/>
<dbReference type="KEGG" id="tfu:Tfu_2864"/>
<evidence type="ECO:0000256" key="1">
    <source>
        <dbReference type="SAM" id="SignalP"/>
    </source>
</evidence>
<dbReference type="AlphaFoldDB" id="Q47KX5"/>
<dbReference type="EMBL" id="CP000088">
    <property type="protein sequence ID" value="AAZ56897.1"/>
    <property type="molecule type" value="Genomic_DNA"/>
</dbReference>
<organism evidence="2">
    <name type="scientific">Thermobifida fusca (strain YX)</name>
    <dbReference type="NCBI Taxonomy" id="269800"/>
    <lineage>
        <taxon>Bacteria</taxon>
        <taxon>Bacillati</taxon>
        <taxon>Actinomycetota</taxon>
        <taxon>Actinomycetes</taxon>
        <taxon>Streptosporangiales</taxon>
        <taxon>Nocardiopsidaceae</taxon>
        <taxon>Thermobifida</taxon>
    </lineage>
</organism>
<feature type="signal peptide" evidence="1">
    <location>
        <begin position="1"/>
        <end position="34"/>
    </location>
</feature>
<evidence type="ECO:0000313" key="2">
    <source>
        <dbReference type="EMBL" id="AAZ56897.1"/>
    </source>
</evidence>
<gene>
    <name evidence="2" type="ordered locus">Tfu_2864</name>
</gene>
<feature type="chain" id="PRO_5004233662" evidence="1">
    <location>
        <begin position="35"/>
        <end position="189"/>
    </location>
</feature>
<protein>
    <submittedName>
        <fullName evidence="2">Uncharacterized protein</fullName>
    </submittedName>
</protein>